<name>S4PQ07_9NEOP</name>
<dbReference type="AlphaFoldDB" id="S4PQ07"/>
<feature type="non-terminal residue" evidence="1">
    <location>
        <position position="108"/>
    </location>
</feature>
<reference evidence="1" key="1">
    <citation type="journal article" date="2013" name="BMC Genomics">
        <title>Unscrambling butterfly oogenesis.</title>
        <authorList>
            <person name="Carter J.M."/>
            <person name="Baker S.C."/>
            <person name="Pink R."/>
            <person name="Carter D.R."/>
            <person name="Collins A."/>
            <person name="Tomlin J."/>
            <person name="Gibbs M."/>
            <person name="Breuker C.J."/>
        </authorList>
    </citation>
    <scope>NUCLEOTIDE SEQUENCE</scope>
    <source>
        <tissue evidence="1">Ovary</tissue>
    </source>
</reference>
<dbReference type="EMBL" id="GAIX01002105">
    <property type="protein sequence ID" value="JAA90455.1"/>
    <property type="molecule type" value="Transcribed_RNA"/>
</dbReference>
<organism evidence="1">
    <name type="scientific">Pararge aegeria</name>
    <name type="common">speckled wood butterfly</name>
    <dbReference type="NCBI Taxonomy" id="116150"/>
    <lineage>
        <taxon>Eukaryota</taxon>
        <taxon>Metazoa</taxon>
        <taxon>Ecdysozoa</taxon>
        <taxon>Arthropoda</taxon>
        <taxon>Hexapoda</taxon>
        <taxon>Insecta</taxon>
        <taxon>Pterygota</taxon>
        <taxon>Neoptera</taxon>
        <taxon>Endopterygota</taxon>
        <taxon>Lepidoptera</taxon>
        <taxon>Glossata</taxon>
        <taxon>Ditrysia</taxon>
        <taxon>Papilionoidea</taxon>
        <taxon>Nymphalidae</taxon>
        <taxon>Satyrinae</taxon>
        <taxon>Satyrini</taxon>
        <taxon>Parargina</taxon>
        <taxon>Pararge</taxon>
    </lineage>
</organism>
<reference evidence="1" key="2">
    <citation type="submission" date="2013-05" db="EMBL/GenBank/DDBJ databases">
        <authorList>
            <person name="Carter J.-M."/>
            <person name="Baker S.C."/>
            <person name="Pink R."/>
            <person name="Carter D.R.F."/>
            <person name="Collins A."/>
            <person name="Tomlin J."/>
            <person name="Gibbs M."/>
            <person name="Breuker C.J."/>
        </authorList>
    </citation>
    <scope>NUCLEOTIDE SEQUENCE</scope>
    <source>
        <tissue evidence="1">Ovary</tissue>
    </source>
</reference>
<protein>
    <submittedName>
        <fullName evidence="1">Uncharacterized protein</fullName>
    </submittedName>
</protein>
<evidence type="ECO:0000313" key="1">
    <source>
        <dbReference type="EMBL" id="JAA90455.1"/>
    </source>
</evidence>
<proteinExistence type="predicted"/>
<accession>S4PQ07</accession>
<sequence>MCLDSGGLRSLELVRRWRSTPPPSISRLLSSSTHLVSGSTVRSRLSMLLMASCLSCSRLRSRESERECGFLKSREVERECEGKSREAERGKASRECRESLRLARALSS</sequence>